<feature type="transmembrane region" description="Helical" evidence="8">
    <location>
        <begin position="90"/>
        <end position="114"/>
    </location>
</feature>
<keyword evidence="5" id="KW-0256">Endoplasmic reticulum</keyword>
<dbReference type="AlphaFoldDB" id="T1JFM6"/>
<dbReference type="HOGENOM" id="CLU_1181517_0_0_1"/>
<dbReference type="Pfam" id="PF06699">
    <property type="entry name" value="PIG-F"/>
    <property type="match status" value="1"/>
</dbReference>
<feature type="transmembrane region" description="Helical" evidence="8">
    <location>
        <begin position="20"/>
        <end position="40"/>
    </location>
</feature>
<evidence type="ECO:0008006" key="11">
    <source>
        <dbReference type="Google" id="ProtNLM"/>
    </source>
</evidence>
<keyword evidence="6 8" id="KW-1133">Transmembrane helix</keyword>
<evidence type="ECO:0000256" key="1">
    <source>
        <dbReference type="ARBA" id="ARBA00004477"/>
    </source>
</evidence>
<dbReference type="EnsemblMetazoa" id="SMAR012640-RA">
    <property type="protein sequence ID" value="SMAR012640-PA"/>
    <property type="gene ID" value="SMAR012640"/>
</dbReference>
<dbReference type="GO" id="GO:0006506">
    <property type="term" value="P:GPI anchor biosynthetic process"/>
    <property type="evidence" value="ECO:0007669"/>
    <property type="project" value="UniProtKB-UniPathway"/>
</dbReference>
<dbReference type="UniPathway" id="UPA00196"/>
<feature type="transmembrane region" description="Helical" evidence="8">
    <location>
        <begin position="166"/>
        <end position="185"/>
    </location>
</feature>
<evidence type="ECO:0000256" key="7">
    <source>
        <dbReference type="ARBA" id="ARBA00023136"/>
    </source>
</evidence>
<sequence>MSVQEPVVETGLPSTAARIFAVNCFSISALNFIILIPPIYGKILIINSVATIEKICLIIASVQIFLYFIRPNIPKLQNTKTGKTSIKRKIVLLLQNLMIFTVGVVLYHVFTVLYGAPFVNSAMETFHFSLLITVLTVLPLCLNLGSDLSIWHRVFLGSGRTSMLELYLQRICAMTVLGSWIGALVIPLDWDRPWQVWPIPCSIGALIGNALANSSMGVWLLYTEESPKNKRRKKV</sequence>
<keyword evidence="10" id="KW-1185">Reference proteome</keyword>
<organism evidence="9 10">
    <name type="scientific">Strigamia maritima</name>
    <name type="common">European centipede</name>
    <name type="synonym">Geophilus maritimus</name>
    <dbReference type="NCBI Taxonomy" id="126957"/>
    <lineage>
        <taxon>Eukaryota</taxon>
        <taxon>Metazoa</taxon>
        <taxon>Ecdysozoa</taxon>
        <taxon>Arthropoda</taxon>
        <taxon>Myriapoda</taxon>
        <taxon>Chilopoda</taxon>
        <taxon>Pleurostigmophora</taxon>
        <taxon>Geophilomorpha</taxon>
        <taxon>Linotaeniidae</taxon>
        <taxon>Strigamia</taxon>
    </lineage>
</organism>
<dbReference type="STRING" id="126957.T1JFM6"/>
<protein>
    <recommendedName>
        <fullName evidence="11">Phosphatidylinositol-glycan biosynthesis class F protein</fullName>
    </recommendedName>
</protein>
<reference evidence="9" key="2">
    <citation type="submission" date="2015-02" db="UniProtKB">
        <authorList>
            <consortium name="EnsemblMetazoa"/>
        </authorList>
    </citation>
    <scope>IDENTIFICATION</scope>
</reference>
<dbReference type="GO" id="GO:0005789">
    <property type="term" value="C:endoplasmic reticulum membrane"/>
    <property type="evidence" value="ECO:0007669"/>
    <property type="project" value="UniProtKB-SubCell"/>
</dbReference>
<comment type="subcellular location">
    <subcellularLocation>
        <location evidence="1">Endoplasmic reticulum membrane</location>
        <topology evidence="1">Multi-pass membrane protein</topology>
    </subcellularLocation>
</comment>
<feature type="transmembrane region" description="Helical" evidence="8">
    <location>
        <begin position="197"/>
        <end position="222"/>
    </location>
</feature>
<keyword evidence="3" id="KW-0337">GPI-anchor biosynthesis</keyword>
<feature type="transmembrane region" description="Helical" evidence="8">
    <location>
        <begin position="46"/>
        <end position="69"/>
    </location>
</feature>
<evidence type="ECO:0000256" key="5">
    <source>
        <dbReference type="ARBA" id="ARBA00022824"/>
    </source>
</evidence>
<evidence type="ECO:0000256" key="8">
    <source>
        <dbReference type="SAM" id="Phobius"/>
    </source>
</evidence>
<dbReference type="InterPro" id="IPR009580">
    <property type="entry name" value="GPI_biosynthesis_protein_Pig-F"/>
</dbReference>
<evidence type="ECO:0000313" key="10">
    <source>
        <dbReference type="Proteomes" id="UP000014500"/>
    </source>
</evidence>
<evidence type="ECO:0000256" key="2">
    <source>
        <dbReference type="ARBA" id="ARBA00004687"/>
    </source>
</evidence>
<name>T1JFM6_STRMM</name>
<reference evidence="10" key="1">
    <citation type="submission" date="2011-05" db="EMBL/GenBank/DDBJ databases">
        <authorList>
            <person name="Richards S.R."/>
            <person name="Qu J."/>
            <person name="Jiang H."/>
            <person name="Jhangiani S.N."/>
            <person name="Agravi P."/>
            <person name="Goodspeed R."/>
            <person name="Gross S."/>
            <person name="Mandapat C."/>
            <person name="Jackson L."/>
            <person name="Mathew T."/>
            <person name="Pu L."/>
            <person name="Thornton R."/>
            <person name="Saada N."/>
            <person name="Wilczek-Boney K.B."/>
            <person name="Lee S."/>
            <person name="Kovar C."/>
            <person name="Wu Y."/>
            <person name="Scherer S.E."/>
            <person name="Worley K.C."/>
            <person name="Muzny D.M."/>
            <person name="Gibbs R."/>
        </authorList>
    </citation>
    <scope>NUCLEOTIDE SEQUENCE</scope>
    <source>
        <strain evidence="10">Brora</strain>
    </source>
</reference>
<dbReference type="OMA" id="CEQVAFI"/>
<feature type="transmembrane region" description="Helical" evidence="8">
    <location>
        <begin position="126"/>
        <end position="145"/>
    </location>
</feature>
<keyword evidence="4 8" id="KW-0812">Transmembrane</keyword>
<proteinExistence type="predicted"/>
<dbReference type="eggNOG" id="KOG3144">
    <property type="taxonomic scope" value="Eukaryota"/>
</dbReference>
<accession>T1JFM6</accession>
<keyword evidence="7 8" id="KW-0472">Membrane</keyword>
<evidence type="ECO:0000313" key="9">
    <source>
        <dbReference type="EnsemblMetazoa" id="SMAR012640-PA"/>
    </source>
</evidence>
<evidence type="ECO:0000256" key="3">
    <source>
        <dbReference type="ARBA" id="ARBA00022502"/>
    </source>
</evidence>
<evidence type="ECO:0000256" key="4">
    <source>
        <dbReference type="ARBA" id="ARBA00022692"/>
    </source>
</evidence>
<comment type="pathway">
    <text evidence="2">Glycolipid biosynthesis; glycosylphosphatidylinositol-anchor biosynthesis.</text>
</comment>
<dbReference type="Proteomes" id="UP000014500">
    <property type="component" value="Unassembled WGS sequence"/>
</dbReference>
<dbReference type="PhylomeDB" id="T1JFM6"/>
<evidence type="ECO:0000256" key="6">
    <source>
        <dbReference type="ARBA" id="ARBA00022989"/>
    </source>
</evidence>
<dbReference type="EMBL" id="JH432179">
    <property type="status" value="NOT_ANNOTATED_CDS"/>
    <property type="molecule type" value="Genomic_DNA"/>
</dbReference>